<accession>A0ABR4ICS4</accession>
<dbReference type="Proteomes" id="UP001610335">
    <property type="component" value="Unassembled WGS sequence"/>
</dbReference>
<name>A0ABR4ICS4_9EURO</name>
<feature type="compositionally biased region" description="Basic and acidic residues" evidence="1">
    <location>
        <begin position="94"/>
        <end position="103"/>
    </location>
</feature>
<feature type="region of interest" description="Disordered" evidence="1">
    <location>
        <begin position="86"/>
        <end position="311"/>
    </location>
</feature>
<evidence type="ECO:0000313" key="3">
    <source>
        <dbReference type="Proteomes" id="UP001610335"/>
    </source>
</evidence>
<protein>
    <submittedName>
        <fullName evidence="2">Uncharacterized protein</fullName>
    </submittedName>
</protein>
<evidence type="ECO:0000313" key="2">
    <source>
        <dbReference type="EMBL" id="KAL2824668.1"/>
    </source>
</evidence>
<keyword evidence="3" id="KW-1185">Reference proteome</keyword>
<feature type="compositionally biased region" description="Basic and acidic residues" evidence="1">
    <location>
        <begin position="155"/>
        <end position="198"/>
    </location>
</feature>
<feature type="compositionally biased region" description="Basic and acidic residues" evidence="1">
    <location>
        <begin position="231"/>
        <end position="274"/>
    </location>
</feature>
<gene>
    <name evidence="2" type="ORF">BDW59DRAFT_147308</name>
</gene>
<organism evidence="2 3">
    <name type="scientific">Aspergillus cavernicola</name>
    <dbReference type="NCBI Taxonomy" id="176166"/>
    <lineage>
        <taxon>Eukaryota</taxon>
        <taxon>Fungi</taxon>
        <taxon>Dikarya</taxon>
        <taxon>Ascomycota</taxon>
        <taxon>Pezizomycotina</taxon>
        <taxon>Eurotiomycetes</taxon>
        <taxon>Eurotiomycetidae</taxon>
        <taxon>Eurotiales</taxon>
        <taxon>Aspergillaceae</taxon>
        <taxon>Aspergillus</taxon>
        <taxon>Aspergillus subgen. Nidulantes</taxon>
    </lineage>
</organism>
<feature type="compositionally biased region" description="Basic and acidic residues" evidence="1">
    <location>
        <begin position="119"/>
        <end position="132"/>
    </location>
</feature>
<comment type="caution">
    <text evidence="2">The sequence shown here is derived from an EMBL/GenBank/DDBJ whole genome shotgun (WGS) entry which is preliminary data.</text>
</comment>
<reference evidence="2 3" key="1">
    <citation type="submission" date="2024-07" db="EMBL/GenBank/DDBJ databases">
        <title>Section-level genome sequencing and comparative genomics of Aspergillus sections Usti and Cavernicolus.</title>
        <authorList>
            <consortium name="Lawrence Berkeley National Laboratory"/>
            <person name="Nybo J.L."/>
            <person name="Vesth T.C."/>
            <person name="Theobald S."/>
            <person name="Frisvad J.C."/>
            <person name="Larsen T.O."/>
            <person name="Kjaerboelling I."/>
            <person name="Rothschild-Mancinelli K."/>
            <person name="Lyhne E.K."/>
            <person name="Kogle M.E."/>
            <person name="Barry K."/>
            <person name="Clum A."/>
            <person name="Na H."/>
            <person name="Ledsgaard L."/>
            <person name="Lin J."/>
            <person name="Lipzen A."/>
            <person name="Kuo A."/>
            <person name="Riley R."/>
            <person name="Mondo S."/>
            <person name="LaButti K."/>
            <person name="Haridas S."/>
            <person name="Pangalinan J."/>
            <person name="Salamov A.A."/>
            <person name="Simmons B.A."/>
            <person name="Magnuson J.K."/>
            <person name="Chen J."/>
            <person name="Drula E."/>
            <person name="Henrissat B."/>
            <person name="Wiebenga A."/>
            <person name="Lubbers R.J."/>
            <person name="Gomes A.C."/>
            <person name="Makela M.R."/>
            <person name="Stajich J."/>
            <person name="Grigoriev I.V."/>
            <person name="Mortensen U.H."/>
            <person name="De vries R.P."/>
            <person name="Baker S.E."/>
            <person name="Andersen M.R."/>
        </authorList>
    </citation>
    <scope>NUCLEOTIDE SEQUENCE [LARGE SCALE GENOMIC DNA]</scope>
    <source>
        <strain evidence="2 3">CBS 600.67</strain>
    </source>
</reference>
<evidence type="ECO:0000256" key="1">
    <source>
        <dbReference type="SAM" id="MobiDB-lite"/>
    </source>
</evidence>
<sequence>MEIRTRKIVRRYVSNEGGRTCKRPQVYDHGEYYYRRYAQRKPSEEGHSPTYRIIEPREPLRPRSGLNTLWRRDPLPVRSQPFKMRLPYIKRMSPAKDDDEPKPRGRARSPRLFVVDPAPDIRHAGPKYERARSLSPEIRCISPRRQPSRRLSPRPIERERETITVSDDNPRRSRSLERPKGPRPPRERTPVIEREPVRQRQRHGPARTVQIHQSPERERARSGSSGRRQVRFSEDIDYREYRSPARGRYDPRQLERDGDVRDEIRRRGFERTVPEDNDDRPRYRRLSPERATYRRGSPSRTRRTEATVRSSLATERGRLRPRIIQDGDREISEAGDRIYSARRKSQDRAFHGLTSHSSSRWRRRFDNARDFSSEDESYLYSTGSRRYGGRWR</sequence>
<proteinExistence type="predicted"/>
<dbReference type="EMBL" id="JBFXLS010000042">
    <property type="protein sequence ID" value="KAL2824668.1"/>
    <property type="molecule type" value="Genomic_DNA"/>
</dbReference>